<dbReference type="AlphaFoldDB" id="A0A4Q8M6M7"/>
<keyword evidence="1" id="KW-0929">Antimicrobial</keyword>
<dbReference type="OrthoDB" id="1242806at2"/>
<feature type="region of interest" description="Disordered" evidence="3">
    <location>
        <begin position="1"/>
        <end position="23"/>
    </location>
</feature>
<dbReference type="GO" id="GO:0003796">
    <property type="term" value="F:lysozyme activity"/>
    <property type="evidence" value="ECO:0007669"/>
    <property type="project" value="InterPro"/>
</dbReference>
<keyword evidence="2" id="KW-0081">Bacteriolytic enzyme</keyword>
<name>A0A4Q8M6M7_9GAMM</name>
<dbReference type="GO" id="GO:0042742">
    <property type="term" value="P:defense response to bacterium"/>
    <property type="evidence" value="ECO:0007669"/>
    <property type="project" value="UniProtKB-KW"/>
</dbReference>
<gene>
    <name evidence="4" type="ORF">EA655_05540</name>
</gene>
<dbReference type="GO" id="GO:0031640">
    <property type="term" value="P:killing of cells of another organism"/>
    <property type="evidence" value="ECO:0007669"/>
    <property type="project" value="UniProtKB-KW"/>
</dbReference>
<dbReference type="InterPro" id="IPR023347">
    <property type="entry name" value="Lysozyme_dom_sf"/>
</dbReference>
<evidence type="ECO:0000256" key="1">
    <source>
        <dbReference type="ARBA" id="ARBA00022529"/>
    </source>
</evidence>
<reference evidence="4 5" key="1">
    <citation type="submission" date="2019-02" db="EMBL/GenBank/DDBJ databases">
        <title>WGS of Pseudoxanthomonas species novum from clinical isolates.</title>
        <authorList>
            <person name="Bernier A.-M."/>
            <person name="Bernard K."/>
            <person name="Vachon A."/>
        </authorList>
    </citation>
    <scope>NUCLEOTIDE SEQUENCE [LARGE SCALE GENOMIC DNA]</scope>
    <source>
        <strain evidence="4 5">NML130969</strain>
    </source>
</reference>
<accession>A0A4Q8M6M7</accession>
<dbReference type="EMBL" id="SHMG01000002">
    <property type="protein sequence ID" value="TAA45750.1"/>
    <property type="molecule type" value="Genomic_DNA"/>
</dbReference>
<organism evidence="4 5">
    <name type="scientific">Pseudoxanthomonas winnipegensis</name>
    <dbReference type="NCBI Taxonomy" id="2480810"/>
    <lineage>
        <taxon>Bacteria</taxon>
        <taxon>Pseudomonadati</taxon>
        <taxon>Pseudomonadota</taxon>
        <taxon>Gammaproteobacteria</taxon>
        <taxon>Lysobacterales</taxon>
        <taxon>Lysobacteraceae</taxon>
        <taxon>Pseudoxanthomonas</taxon>
    </lineage>
</organism>
<evidence type="ECO:0000313" key="4">
    <source>
        <dbReference type="EMBL" id="TAA45750.1"/>
    </source>
</evidence>
<evidence type="ECO:0000256" key="3">
    <source>
        <dbReference type="SAM" id="MobiDB-lite"/>
    </source>
</evidence>
<dbReference type="Gene3D" id="1.10.530.40">
    <property type="match status" value="1"/>
</dbReference>
<protein>
    <recommendedName>
        <fullName evidence="6">Lysozyme</fullName>
    </recommendedName>
</protein>
<evidence type="ECO:0000313" key="5">
    <source>
        <dbReference type="Proteomes" id="UP000294164"/>
    </source>
</evidence>
<dbReference type="Proteomes" id="UP000294164">
    <property type="component" value="Unassembled WGS sequence"/>
</dbReference>
<evidence type="ECO:0000256" key="2">
    <source>
        <dbReference type="ARBA" id="ARBA00022638"/>
    </source>
</evidence>
<comment type="caution">
    <text evidence="4">The sequence shown here is derived from an EMBL/GenBank/DDBJ whole genome shotgun (WGS) entry which is preliminary data.</text>
</comment>
<proteinExistence type="predicted"/>
<sequence>MTALRASVQSAVPPPVTTEPPSVSPAAAAHILRWEVTSPAWYAQRLQRPVWPGGASGITWGIGYDGGHQTPEAIASDWARHARVAQLQRTAGIVGTAAAAALPAYRDITTPYALASAVFTHVSLPVWRETTARIYGPAFDALPADAAGALVGNTYNRGSSMVGTRNAEKRVIRDRCVPAGDLACIATQLRAQCRLWPGTPGLCARRQDEARLVEAAR</sequence>
<evidence type="ECO:0008006" key="6">
    <source>
        <dbReference type="Google" id="ProtNLM"/>
    </source>
</evidence>